<evidence type="ECO:0000256" key="2">
    <source>
        <dbReference type="ARBA" id="ARBA00004141"/>
    </source>
</evidence>
<keyword evidence="8 12" id="KW-1133">Transmembrane helix</keyword>
<evidence type="ECO:0000256" key="7">
    <source>
        <dbReference type="ARBA" id="ARBA00022982"/>
    </source>
</evidence>
<dbReference type="PANTHER" id="PTHR15422:SF24">
    <property type="entry name" value="DOMON RELATED DOMAIN-CONTAINING PROTEIN"/>
    <property type="match status" value="1"/>
</dbReference>
<evidence type="ECO:0000256" key="9">
    <source>
        <dbReference type="ARBA" id="ARBA00023004"/>
    </source>
</evidence>
<evidence type="ECO:0000256" key="8">
    <source>
        <dbReference type="ARBA" id="ARBA00022989"/>
    </source>
</evidence>
<keyword evidence="5 12" id="KW-0812">Transmembrane</keyword>
<evidence type="ECO:0000256" key="10">
    <source>
        <dbReference type="ARBA" id="ARBA00023136"/>
    </source>
</evidence>
<keyword evidence="10 12" id="KW-0472">Membrane</keyword>
<dbReference type="EC" id="7.2.1.3" evidence="11"/>
<dbReference type="OrthoDB" id="6372137at2759"/>
<evidence type="ECO:0000256" key="6">
    <source>
        <dbReference type="ARBA" id="ARBA00022723"/>
    </source>
</evidence>
<keyword evidence="7" id="KW-0249">Electron transport</keyword>
<dbReference type="PROSITE" id="PS50939">
    <property type="entry name" value="CYTOCHROME_B561"/>
    <property type="match status" value="1"/>
</dbReference>
<dbReference type="GO" id="GO:0140571">
    <property type="term" value="F:transmembrane ascorbate ferrireductase activity"/>
    <property type="evidence" value="ECO:0007669"/>
    <property type="project" value="UniProtKB-EC"/>
</dbReference>
<feature type="transmembrane region" description="Helical" evidence="12">
    <location>
        <begin position="71"/>
        <end position="91"/>
    </location>
</feature>
<evidence type="ECO:0000313" key="15">
    <source>
        <dbReference type="Proteomes" id="UP000886998"/>
    </source>
</evidence>
<evidence type="ECO:0000256" key="5">
    <source>
        <dbReference type="ARBA" id="ARBA00022692"/>
    </source>
</evidence>
<dbReference type="Gene3D" id="1.20.120.1770">
    <property type="match status" value="1"/>
</dbReference>
<keyword evidence="9" id="KW-0408">Iron</keyword>
<name>A0A8X7CSN5_9ARAC</name>
<dbReference type="GO" id="GO:0016020">
    <property type="term" value="C:membrane"/>
    <property type="evidence" value="ECO:0007669"/>
    <property type="project" value="UniProtKB-SubCell"/>
</dbReference>
<dbReference type="EMBL" id="BMAV01021222">
    <property type="protein sequence ID" value="GFY75202.1"/>
    <property type="molecule type" value="Genomic_DNA"/>
</dbReference>
<evidence type="ECO:0000256" key="3">
    <source>
        <dbReference type="ARBA" id="ARBA00022448"/>
    </source>
</evidence>
<dbReference type="SMART" id="SM00665">
    <property type="entry name" value="B561"/>
    <property type="match status" value="1"/>
</dbReference>
<dbReference type="PANTHER" id="PTHR15422">
    <property type="entry name" value="OS05G0565100 PROTEIN"/>
    <property type="match status" value="1"/>
</dbReference>
<evidence type="ECO:0000313" key="14">
    <source>
        <dbReference type="EMBL" id="GFY75202.1"/>
    </source>
</evidence>
<dbReference type="Proteomes" id="UP000886998">
    <property type="component" value="Unassembled WGS sequence"/>
</dbReference>
<gene>
    <name evidence="14" type="primary">CG8399</name>
    <name evidence="14" type="ORF">TNIN_423633</name>
</gene>
<keyword evidence="4" id="KW-0349">Heme</keyword>
<comment type="caution">
    <text evidence="14">The sequence shown here is derived from an EMBL/GenBank/DDBJ whole genome shotgun (WGS) entry which is preliminary data.</text>
</comment>
<evidence type="ECO:0000259" key="13">
    <source>
        <dbReference type="PROSITE" id="PS50939"/>
    </source>
</evidence>
<dbReference type="AlphaFoldDB" id="A0A8X7CSN5"/>
<feature type="transmembrane region" description="Helical" evidence="12">
    <location>
        <begin position="40"/>
        <end position="59"/>
    </location>
</feature>
<dbReference type="GO" id="GO:0140575">
    <property type="term" value="F:transmembrane monodehydroascorbate reductase activity"/>
    <property type="evidence" value="ECO:0007669"/>
    <property type="project" value="InterPro"/>
</dbReference>
<proteinExistence type="predicted"/>
<sequence>MLTGWVGFVTLGMLFARHFKSAWGSNTLCGVKIWFAMHRFLMITSLVFIVIAFIVIFVHKNGWNFQTSNPHAILGCIATALGLIQPIMAIFRPAADHPKRYIFNWLHFLVGNAAHVIAIITIFFAVNLASSGLNKDFYWVMAVFVIVYLLFHLFFQVHSWSAERKKNNEVKMLDLAGRGGNAAQNGAPEKILVNEALRVIFLGIFAIFLAVILITMYALIGVA</sequence>
<comment type="subcellular location">
    <subcellularLocation>
        <location evidence="2">Membrane</location>
        <topology evidence="2">Multi-pass membrane protein</topology>
    </subcellularLocation>
</comment>
<organism evidence="14 15">
    <name type="scientific">Trichonephila inaurata madagascariensis</name>
    <dbReference type="NCBI Taxonomy" id="2747483"/>
    <lineage>
        <taxon>Eukaryota</taxon>
        <taxon>Metazoa</taxon>
        <taxon>Ecdysozoa</taxon>
        <taxon>Arthropoda</taxon>
        <taxon>Chelicerata</taxon>
        <taxon>Arachnida</taxon>
        <taxon>Araneae</taxon>
        <taxon>Araneomorphae</taxon>
        <taxon>Entelegynae</taxon>
        <taxon>Araneoidea</taxon>
        <taxon>Nephilidae</taxon>
        <taxon>Trichonephila</taxon>
        <taxon>Trichonephila inaurata</taxon>
    </lineage>
</organism>
<dbReference type="GO" id="GO:0020037">
    <property type="term" value="F:heme binding"/>
    <property type="evidence" value="ECO:0007669"/>
    <property type="project" value="TreeGrafter"/>
</dbReference>
<evidence type="ECO:0000256" key="11">
    <source>
        <dbReference type="ARBA" id="ARBA00024225"/>
    </source>
</evidence>
<dbReference type="InterPro" id="IPR045150">
    <property type="entry name" value="CYB561D1/2"/>
</dbReference>
<feature type="transmembrane region" description="Helical" evidence="12">
    <location>
        <begin position="199"/>
        <end position="220"/>
    </location>
</feature>
<evidence type="ECO:0000256" key="12">
    <source>
        <dbReference type="SAM" id="Phobius"/>
    </source>
</evidence>
<evidence type="ECO:0000256" key="4">
    <source>
        <dbReference type="ARBA" id="ARBA00022617"/>
    </source>
</evidence>
<keyword evidence="6" id="KW-0479">Metal-binding</keyword>
<keyword evidence="3" id="KW-0813">Transport</keyword>
<dbReference type="InterPro" id="IPR006593">
    <property type="entry name" value="Cyt_b561/ferric_Rdtase_TM"/>
</dbReference>
<dbReference type="CDD" id="cd08760">
    <property type="entry name" value="Cyt_b561_FRRS1_like"/>
    <property type="match status" value="1"/>
</dbReference>
<accession>A0A8X7CSN5</accession>
<feature type="transmembrane region" description="Helical" evidence="12">
    <location>
        <begin position="103"/>
        <end position="125"/>
    </location>
</feature>
<dbReference type="GO" id="GO:0046872">
    <property type="term" value="F:metal ion binding"/>
    <property type="evidence" value="ECO:0007669"/>
    <property type="project" value="UniProtKB-KW"/>
</dbReference>
<comment type="cofactor">
    <cofactor evidence="1">
        <name>heme b</name>
        <dbReference type="ChEBI" id="CHEBI:60344"/>
    </cofactor>
</comment>
<protein>
    <recommendedName>
        <fullName evidence="11">ascorbate ferrireductase (transmembrane)</fullName>
        <ecNumber evidence="11">7.2.1.3</ecNumber>
    </recommendedName>
</protein>
<feature type="domain" description="Cytochrome b561" evidence="13">
    <location>
        <begin position="1"/>
        <end position="164"/>
    </location>
</feature>
<evidence type="ECO:0000256" key="1">
    <source>
        <dbReference type="ARBA" id="ARBA00001970"/>
    </source>
</evidence>
<keyword evidence="15" id="KW-1185">Reference proteome</keyword>
<feature type="transmembrane region" description="Helical" evidence="12">
    <location>
        <begin position="137"/>
        <end position="155"/>
    </location>
</feature>
<reference evidence="14" key="1">
    <citation type="submission" date="2020-08" db="EMBL/GenBank/DDBJ databases">
        <title>Multicomponent nature underlies the extraordinary mechanical properties of spider dragline silk.</title>
        <authorList>
            <person name="Kono N."/>
            <person name="Nakamura H."/>
            <person name="Mori M."/>
            <person name="Yoshida Y."/>
            <person name="Ohtoshi R."/>
            <person name="Malay A.D."/>
            <person name="Moran D.A.P."/>
            <person name="Tomita M."/>
            <person name="Numata K."/>
            <person name="Arakawa K."/>
        </authorList>
    </citation>
    <scope>NUCLEOTIDE SEQUENCE</scope>
</reference>